<dbReference type="RefSeq" id="WP_226538486.1">
    <property type="nucleotide sequence ID" value="NZ_CP129013.1"/>
</dbReference>
<gene>
    <name evidence="2" type="ORF">LC087_05910</name>
</gene>
<evidence type="ECO:0000256" key="1">
    <source>
        <dbReference type="SAM" id="Phobius"/>
    </source>
</evidence>
<feature type="transmembrane region" description="Helical" evidence="1">
    <location>
        <begin position="104"/>
        <end position="125"/>
    </location>
</feature>
<dbReference type="EMBL" id="CP129013">
    <property type="protein sequence ID" value="WLR43676.1"/>
    <property type="molecule type" value="Genomic_DNA"/>
</dbReference>
<feature type="transmembrane region" description="Helical" evidence="1">
    <location>
        <begin position="75"/>
        <end position="92"/>
    </location>
</feature>
<name>A0ABY9JWA8_9BACI</name>
<feature type="transmembrane region" description="Helical" evidence="1">
    <location>
        <begin position="6"/>
        <end position="25"/>
    </location>
</feature>
<organism evidence="2 3">
    <name type="scientific">Bacillus carboniphilus</name>
    <dbReference type="NCBI Taxonomy" id="86663"/>
    <lineage>
        <taxon>Bacteria</taxon>
        <taxon>Bacillati</taxon>
        <taxon>Bacillota</taxon>
        <taxon>Bacilli</taxon>
        <taxon>Bacillales</taxon>
        <taxon>Bacillaceae</taxon>
        <taxon>Bacillus</taxon>
    </lineage>
</organism>
<accession>A0ABY9JWA8</accession>
<dbReference type="Pfam" id="PF13789">
    <property type="entry name" value="DUF4181"/>
    <property type="match status" value="1"/>
</dbReference>
<dbReference type="Proteomes" id="UP001197974">
    <property type="component" value="Chromosome"/>
</dbReference>
<evidence type="ECO:0000313" key="3">
    <source>
        <dbReference type="Proteomes" id="UP001197974"/>
    </source>
</evidence>
<keyword evidence="1" id="KW-1133">Transmembrane helix</keyword>
<feature type="transmembrane region" description="Helical" evidence="1">
    <location>
        <begin position="46"/>
        <end position="69"/>
    </location>
</feature>
<keyword evidence="3" id="KW-1185">Reference proteome</keyword>
<keyword evidence="1" id="KW-0812">Transmembrane</keyword>
<dbReference type="InterPro" id="IPR025441">
    <property type="entry name" value="DUF4181"/>
</dbReference>
<sequence>METIIYSLGIVLIIGIIFEIYRRKLKKKYNITKKKKKLIDLDQYRGSIFKYADLSILIVSFITYIIVAMLNVDHIIIPIFCFFFLRSVLHGFEEWVYHKDEKAYYLMWLDAFSYTLMLPLFYILMTIF</sequence>
<evidence type="ECO:0000313" key="2">
    <source>
        <dbReference type="EMBL" id="WLR43676.1"/>
    </source>
</evidence>
<keyword evidence="1" id="KW-0472">Membrane</keyword>
<reference evidence="2 3" key="1">
    <citation type="submission" date="2023-06" db="EMBL/GenBank/DDBJ databases">
        <title>Five Gram-positive bacteria isolated from mangrove sediments in Shenzhen, Guangdong, China.</title>
        <authorList>
            <person name="Yu S."/>
            <person name="Zheng W."/>
            <person name="Huang Y."/>
        </authorList>
    </citation>
    <scope>NUCLEOTIDE SEQUENCE [LARGE SCALE GENOMIC DNA]</scope>
    <source>
        <strain evidence="2 3">SaN35-3</strain>
    </source>
</reference>
<protein>
    <submittedName>
        <fullName evidence="2">DUF4181 domain-containing protein</fullName>
    </submittedName>
</protein>
<proteinExistence type="predicted"/>